<dbReference type="SMART" id="SM01234">
    <property type="entry name" value="Haemolytic"/>
    <property type="match status" value="1"/>
</dbReference>
<comment type="function">
    <text evidence="1">Could be involved in insertion of integral membrane proteins into the membrane.</text>
</comment>
<dbReference type="PANTHER" id="PTHR33383:SF1">
    <property type="entry name" value="MEMBRANE PROTEIN INSERTION EFFICIENCY FACTOR-RELATED"/>
    <property type="match status" value="1"/>
</dbReference>
<keyword evidence="1" id="KW-0472">Membrane</keyword>
<protein>
    <recommendedName>
        <fullName evidence="1">Putative membrane protein insertion efficiency factor</fullName>
    </recommendedName>
</protein>
<sequence length="89" mass="10269">MSRPIIFLLRCYKRWLSPLLGSRCRFQPSCSDYARVAVARFGALRGGWLGLWRILRCQPLCTGGYDPVPAEFHWWPACAQASHKEHPHD</sequence>
<gene>
    <name evidence="2" type="primary">yidD</name>
    <name evidence="2" type="ORF">GCM10009105_02310</name>
</gene>
<dbReference type="InterPro" id="IPR002696">
    <property type="entry name" value="Membr_insert_effic_factor_YidD"/>
</dbReference>
<evidence type="ECO:0000313" key="3">
    <source>
        <dbReference type="Proteomes" id="UP001501523"/>
    </source>
</evidence>
<organism evidence="2 3">
    <name type="scientific">Dokdonella soli</name>
    <dbReference type="NCBI Taxonomy" id="529810"/>
    <lineage>
        <taxon>Bacteria</taxon>
        <taxon>Pseudomonadati</taxon>
        <taxon>Pseudomonadota</taxon>
        <taxon>Gammaproteobacteria</taxon>
        <taxon>Lysobacterales</taxon>
        <taxon>Rhodanobacteraceae</taxon>
        <taxon>Dokdonella</taxon>
    </lineage>
</organism>
<dbReference type="PANTHER" id="PTHR33383">
    <property type="entry name" value="MEMBRANE PROTEIN INSERTION EFFICIENCY FACTOR-RELATED"/>
    <property type="match status" value="1"/>
</dbReference>
<accession>A0ABN1IBN2</accession>
<keyword evidence="3" id="KW-1185">Reference proteome</keyword>
<comment type="subcellular location">
    <subcellularLocation>
        <location evidence="1">Cell membrane</location>
        <topology evidence="1">Peripheral membrane protein</topology>
        <orientation evidence="1">Cytoplasmic side</orientation>
    </subcellularLocation>
</comment>
<comment type="caution">
    <text evidence="2">The sequence shown here is derived from an EMBL/GenBank/DDBJ whole genome shotgun (WGS) entry which is preliminary data.</text>
</comment>
<dbReference type="NCBIfam" id="TIGR00278">
    <property type="entry name" value="membrane protein insertion efficiency factor YidD"/>
    <property type="match status" value="1"/>
</dbReference>
<name>A0ABN1IBN2_9GAMM</name>
<comment type="similarity">
    <text evidence="1">Belongs to the UPF0161 family.</text>
</comment>
<dbReference type="Proteomes" id="UP001501523">
    <property type="component" value="Unassembled WGS sequence"/>
</dbReference>
<dbReference type="Pfam" id="PF01809">
    <property type="entry name" value="YidD"/>
    <property type="match status" value="1"/>
</dbReference>
<evidence type="ECO:0000313" key="2">
    <source>
        <dbReference type="EMBL" id="GAA0705110.1"/>
    </source>
</evidence>
<dbReference type="HAMAP" id="MF_00386">
    <property type="entry name" value="UPF0161_YidD"/>
    <property type="match status" value="1"/>
</dbReference>
<dbReference type="EMBL" id="BAAAEU010000001">
    <property type="protein sequence ID" value="GAA0705110.1"/>
    <property type="molecule type" value="Genomic_DNA"/>
</dbReference>
<reference evidence="2 3" key="1">
    <citation type="journal article" date="2019" name="Int. J. Syst. Evol. Microbiol.">
        <title>The Global Catalogue of Microorganisms (GCM) 10K type strain sequencing project: providing services to taxonomists for standard genome sequencing and annotation.</title>
        <authorList>
            <consortium name="The Broad Institute Genomics Platform"/>
            <consortium name="The Broad Institute Genome Sequencing Center for Infectious Disease"/>
            <person name="Wu L."/>
            <person name="Ma J."/>
        </authorList>
    </citation>
    <scope>NUCLEOTIDE SEQUENCE [LARGE SCALE GENOMIC DNA]</scope>
    <source>
        <strain evidence="2 3">JCM 15421</strain>
    </source>
</reference>
<evidence type="ECO:0000256" key="1">
    <source>
        <dbReference type="HAMAP-Rule" id="MF_00386"/>
    </source>
</evidence>
<keyword evidence="1" id="KW-1003">Cell membrane</keyword>
<dbReference type="RefSeq" id="WP_343786295.1">
    <property type="nucleotide sequence ID" value="NZ_BAAAEU010000001.1"/>
</dbReference>
<proteinExistence type="inferred from homology"/>